<evidence type="ECO:0000313" key="4">
    <source>
        <dbReference type="Proteomes" id="UP000547209"/>
    </source>
</evidence>
<dbReference type="EMBL" id="JACJVP010000048">
    <property type="protein sequence ID" value="MBB6674571.1"/>
    <property type="molecule type" value="Genomic_DNA"/>
</dbReference>
<keyword evidence="2" id="KW-0732">Signal</keyword>
<feature type="region of interest" description="Disordered" evidence="1">
    <location>
        <begin position="25"/>
        <end position="59"/>
    </location>
</feature>
<comment type="caution">
    <text evidence="3">The sequence shown here is derived from an EMBL/GenBank/DDBJ whole genome shotgun (WGS) entry which is preliminary data.</text>
</comment>
<evidence type="ECO:0000256" key="1">
    <source>
        <dbReference type="SAM" id="MobiDB-lite"/>
    </source>
</evidence>
<name>A0A7X0RVW8_9BACL</name>
<dbReference type="PROSITE" id="PS51257">
    <property type="entry name" value="PROKAR_LIPOPROTEIN"/>
    <property type="match status" value="1"/>
</dbReference>
<dbReference type="Pfam" id="PF01547">
    <property type="entry name" value="SBP_bac_1"/>
    <property type="match status" value="1"/>
</dbReference>
<dbReference type="InterPro" id="IPR050490">
    <property type="entry name" value="Bact_solute-bd_prot1"/>
</dbReference>
<sequence>MVLKRCVTVLIAALLVFAVTACGSGKSNDGKAEQSASTDPSSSSAASATESGDSSSAPANKTVVINANAADNVAGSGEVADLIQDLEKKIKEDANSVDEAGKQRLAIAKAANKVMADLGYELKQEDWGWSEPLVQKQTAALVAKQTPDIITGETQSPGFAAQGLLEPFPDWLDQFVRENVVEGAWKPMEYQGKIYGVAFQPGVSVLFWNKDLFRKSGLDPDKGPATWSEWLEMSKKINEAGKGKFYGSIVYSGPNNGGYLRAGIYPLMNGGGFVNENNEPIFNDEKNMAAFQFLRDLNQYAPKGAMANGSEAAYWDPVNKNQVGIWAEGPWMISMCATNKLECGMGPLPLPDGGKAANITIGAAFASVPVYAKNKEGGFKFIEAMLSDGVQQMIADTGVRAPVTKKIAEGKFKTEHPELYQFYEALQGNVRGLPTFSKENTKVWQVYGDAMVRTLMTNEDIKKIWDDAQTKVEAMVK</sequence>
<dbReference type="Proteomes" id="UP000547209">
    <property type="component" value="Unassembled WGS sequence"/>
</dbReference>
<dbReference type="Gene3D" id="3.40.190.10">
    <property type="entry name" value="Periplasmic binding protein-like II"/>
    <property type="match status" value="1"/>
</dbReference>
<dbReference type="InterPro" id="IPR006059">
    <property type="entry name" value="SBP"/>
</dbReference>
<reference evidence="3 4" key="1">
    <citation type="submission" date="2020-08" db="EMBL/GenBank/DDBJ databases">
        <title>Cohnella phylogeny.</title>
        <authorList>
            <person name="Dunlap C."/>
        </authorList>
    </citation>
    <scope>NUCLEOTIDE SEQUENCE [LARGE SCALE GENOMIC DNA]</scope>
    <source>
        <strain evidence="3 4">DSM 28246</strain>
    </source>
</reference>
<dbReference type="PANTHER" id="PTHR43649">
    <property type="entry name" value="ARABINOSE-BINDING PROTEIN-RELATED"/>
    <property type="match status" value="1"/>
</dbReference>
<accession>A0A7X0RVW8</accession>
<feature type="compositionally biased region" description="Low complexity" evidence="1">
    <location>
        <begin position="33"/>
        <end position="59"/>
    </location>
</feature>
<dbReference type="PANTHER" id="PTHR43649:SF12">
    <property type="entry name" value="DIACETYLCHITOBIOSE BINDING PROTEIN DASA"/>
    <property type="match status" value="1"/>
</dbReference>
<evidence type="ECO:0000313" key="3">
    <source>
        <dbReference type="EMBL" id="MBB6674571.1"/>
    </source>
</evidence>
<dbReference type="AlphaFoldDB" id="A0A7X0RVW8"/>
<keyword evidence="4" id="KW-1185">Reference proteome</keyword>
<proteinExistence type="predicted"/>
<dbReference type="SUPFAM" id="SSF53850">
    <property type="entry name" value="Periplasmic binding protein-like II"/>
    <property type="match status" value="1"/>
</dbReference>
<feature type="chain" id="PRO_5039696049" evidence="2">
    <location>
        <begin position="22"/>
        <end position="477"/>
    </location>
</feature>
<gene>
    <name evidence="3" type="ORF">H7C19_28205</name>
</gene>
<dbReference type="RefSeq" id="WP_185672436.1">
    <property type="nucleotide sequence ID" value="NZ_JACJVP010000048.1"/>
</dbReference>
<organism evidence="3 4">
    <name type="scientific">Cohnella nanjingensis</name>
    <dbReference type="NCBI Taxonomy" id="1387779"/>
    <lineage>
        <taxon>Bacteria</taxon>
        <taxon>Bacillati</taxon>
        <taxon>Bacillota</taxon>
        <taxon>Bacilli</taxon>
        <taxon>Bacillales</taxon>
        <taxon>Paenibacillaceae</taxon>
        <taxon>Cohnella</taxon>
    </lineage>
</organism>
<protein>
    <submittedName>
        <fullName evidence="3">Extracellular solute-binding protein</fullName>
    </submittedName>
</protein>
<evidence type="ECO:0000256" key="2">
    <source>
        <dbReference type="SAM" id="SignalP"/>
    </source>
</evidence>
<feature type="signal peptide" evidence="2">
    <location>
        <begin position="1"/>
        <end position="21"/>
    </location>
</feature>